<feature type="compositionally biased region" description="Low complexity" evidence="1">
    <location>
        <begin position="177"/>
        <end position="204"/>
    </location>
</feature>
<feature type="compositionally biased region" description="Basic and acidic residues" evidence="1">
    <location>
        <begin position="585"/>
        <end position="598"/>
    </location>
</feature>
<evidence type="ECO:0000313" key="3">
    <source>
        <dbReference type="Proteomes" id="UP000283509"/>
    </source>
</evidence>
<organism evidence="2 3">
    <name type="scientific">Penaeus vannamei</name>
    <name type="common">Whiteleg shrimp</name>
    <name type="synonym">Litopenaeus vannamei</name>
    <dbReference type="NCBI Taxonomy" id="6689"/>
    <lineage>
        <taxon>Eukaryota</taxon>
        <taxon>Metazoa</taxon>
        <taxon>Ecdysozoa</taxon>
        <taxon>Arthropoda</taxon>
        <taxon>Crustacea</taxon>
        <taxon>Multicrustacea</taxon>
        <taxon>Malacostraca</taxon>
        <taxon>Eumalacostraca</taxon>
        <taxon>Eucarida</taxon>
        <taxon>Decapoda</taxon>
        <taxon>Dendrobranchiata</taxon>
        <taxon>Penaeoidea</taxon>
        <taxon>Penaeidae</taxon>
        <taxon>Penaeus</taxon>
    </lineage>
</organism>
<reference evidence="2 3" key="1">
    <citation type="submission" date="2018-04" db="EMBL/GenBank/DDBJ databases">
        <authorList>
            <person name="Zhang X."/>
            <person name="Yuan J."/>
            <person name="Li F."/>
            <person name="Xiang J."/>
        </authorList>
    </citation>
    <scope>NUCLEOTIDE SEQUENCE [LARGE SCALE GENOMIC DNA]</scope>
    <source>
        <tissue evidence="2">Muscle</tissue>
    </source>
</reference>
<dbReference type="Proteomes" id="UP000283509">
    <property type="component" value="Unassembled WGS sequence"/>
</dbReference>
<feature type="compositionally biased region" description="Polar residues" evidence="1">
    <location>
        <begin position="119"/>
        <end position="146"/>
    </location>
</feature>
<comment type="caution">
    <text evidence="2">The sequence shown here is derived from an EMBL/GenBank/DDBJ whole genome shotgun (WGS) entry which is preliminary data.</text>
</comment>
<feature type="region of interest" description="Disordered" evidence="1">
    <location>
        <begin position="959"/>
        <end position="991"/>
    </location>
</feature>
<gene>
    <name evidence="2" type="ORF">C7M84_002947</name>
</gene>
<dbReference type="OrthoDB" id="8062658at2759"/>
<protein>
    <submittedName>
        <fullName evidence="2">Uncharacterized protein</fullName>
    </submittedName>
</protein>
<feature type="region of interest" description="Disordered" evidence="1">
    <location>
        <begin position="872"/>
        <end position="902"/>
    </location>
</feature>
<evidence type="ECO:0000313" key="2">
    <source>
        <dbReference type="EMBL" id="ROT78316.1"/>
    </source>
</evidence>
<dbReference type="AlphaFoldDB" id="A0A3R7MBL9"/>
<feature type="region of interest" description="Disordered" evidence="1">
    <location>
        <begin position="720"/>
        <end position="755"/>
    </location>
</feature>
<feature type="non-terminal residue" evidence="2">
    <location>
        <position position="1"/>
    </location>
</feature>
<evidence type="ECO:0000256" key="1">
    <source>
        <dbReference type="SAM" id="MobiDB-lite"/>
    </source>
</evidence>
<feature type="compositionally biased region" description="Polar residues" evidence="1">
    <location>
        <begin position="155"/>
        <end position="171"/>
    </location>
</feature>
<feature type="region of interest" description="Disordered" evidence="1">
    <location>
        <begin position="566"/>
        <end position="598"/>
    </location>
</feature>
<keyword evidence="3" id="KW-1185">Reference proteome</keyword>
<sequence length="1222" mass="133829">AAALEDFNSESQILLASGRQGMPNGRGMLSMAFDAMNPVPYFMGGLRGVRHVMKQRLVPFRGMMLNNFQRNLPRPGSRFRGGGGNKHALGSGGRGFRAGGSKRPLSSGPRGGKGGGSSNDFLQGSLRTTKEPSLTSTDNPSLSTDFGTLKPASIVSGQRPSPDASTQTPSPISDIGTTKTFSQTTSTPAILTSPPSASSLLPAPNEKQGTRVINIQIPRELQDIPILEINMKSNGDISIGPGGIETAAAVPDTQPDVAADVPDASTSFSRDFKNDDLDLGADSPGTFDYDSAFPSAQEGVGQLDTSFQTFPPESAGRPSSIQDILRMQRLGNTNTAFGNGMFDGGPMTRMQPLPLDNANGHTNSPVLNDPNLFSRQNLLSNYPSTFPPDRNNVNHIYFVPFNMQPSLPTSVPAVENKSQAIPPQTEISSAKKDSPIYYIDITLPGQRGEPTVKASRMKRSLQYDFDGWYPLDVSNPMADDPTVGYQPPPLTQVHFSAEPSAKKPMYPVRPENPPVFVVRSEKVQPEYDSVYGTENIEYFHIHPQTNIIRAFRSPSQTVGAIRFMSAPQFGEDEEQTETSGSPKISSEDRNATDKEPGFADRADDFAKGGGKIQFPESAAYDDNYEDDMDGAFSEIHPTMVRGRPGHIFQYSSGDYEERPSVIRRQDYTGNRETDRTRSRVALYELLGNHNPESQIEEAPYLGSATDSAGASNIRKVLPPTFFRNLPNRRSSTTRTSSGRTPTRRGGNDYDEVSPSSTRSWFLIETRSETPNRKREPSIASYIHPETHTNDEKIHYKPYGPVSYVPRGVTRGEHIHNPHLDDHMNSYKPSTSLTANSLSELLQIFRYTQVTDSPRERGATDNPVTLREFRYTRPTEEPPTTPSTFFPSSLRYTTPPAPADEPSTETAVTEKEQGNFFDAVADTNSLDGYLFSDSEASPEYARPQVRPNVVIIEGKDSHESKGVVRESSTVRVVSSSSATSRPSPVADSQPEKTNFEDLEVIFTGSKSLSSPLYIIHQDEDTTTDVTPTDTTPEPSTQMVTEYELLPVGDNDEYEYYYYDDGVIHDMAVGDDYRSEGGVRPTLKLPNPPLPRPSREAHGSPVISSPLDAPSLDAYPSPAAFSYLFQERLPHAEPLLPQQGDSGGAPAQALAKDTLSVPRAVFFTKRQPGSQSTRDDVQISHPFEYLSELSHLEKELRKPLQTTTAPSAHSPPQMKRVTSGLADA</sequence>
<dbReference type="EMBL" id="QCYY01001399">
    <property type="protein sequence ID" value="ROT78316.1"/>
    <property type="molecule type" value="Genomic_DNA"/>
</dbReference>
<name>A0A3R7MBL9_PENVA</name>
<feature type="compositionally biased region" description="Polar residues" evidence="1">
    <location>
        <begin position="359"/>
        <end position="368"/>
    </location>
</feature>
<feature type="region of interest" description="Disordered" evidence="1">
    <location>
        <begin position="336"/>
        <end position="368"/>
    </location>
</feature>
<proteinExistence type="predicted"/>
<feature type="compositionally biased region" description="Gly residues" evidence="1">
    <location>
        <begin position="79"/>
        <end position="98"/>
    </location>
</feature>
<feature type="compositionally biased region" description="Low complexity" evidence="1">
    <location>
        <begin position="728"/>
        <end position="744"/>
    </location>
</feature>
<feature type="compositionally biased region" description="Low complexity" evidence="1">
    <location>
        <begin position="964"/>
        <end position="985"/>
    </location>
</feature>
<accession>A0A3R7MBL9</accession>
<reference evidence="2 3" key="2">
    <citation type="submission" date="2019-01" db="EMBL/GenBank/DDBJ databases">
        <title>The decoding of complex shrimp genome reveals the adaptation for benthos swimmer, frequently molting mechanism and breeding impact on genome.</title>
        <authorList>
            <person name="Sun Y."/>
            <person name="Gao Y."/>
            <person name="Yu Y."/>
        </authorList>
    </citation>
    <scope>NUCLEOTIDE SEQUENCE [LARGE SCALE GENOMIC DNA]</scope>
    <source>
        <tissue evidence="2">Muscle</tissue>
    </source>
</reference>
<feature type="region of interest" description="Disordered" evidence="1">
    <location>
        <begin position="1076"/>
        <end position="1101"/>
    </location>
</feature>
<feature type="region of interest" description="Disordered" evidence="1">
    <location>
        <begin position="1192"/>
        <end position="1222"/>
    </location>
</feature>
<feature type="region of interest" description="Disordered" evidence="1">
    <location>
        <begin position="69"/>
        <end position="205"/>
    </location>
</feature>